<accession>A0AAV4PG86</accession>
<dbReference type="EMBL" id="BPLQ01002675">
    <property type="protein sequence ID" value="GIX94934.1"/>
    <property type="molecule type" value="Genomic_DNA"/>
</dbReference>
<gene>
    <name evidence="2" type="ORF">CDAR_530271</name>
</gene>
<dbReference type="AlphaFoldDB" id="A0AAV4PG86"/>
<evidence type="ECO:0000313" key="3">
    <source>
        <dbReference type="Proteomes" id="UP001054837"/>
    </source>
</evidence>
<feature type="region of interest" description="Disordered" evidence="1">
    <location>
        <begin position="1"/>
        <end position="25"/>
    </location>
</feature>
<evidence type="ECO:0000313" key="2">
    <source>
        <dbReference type="EMBL" id="GIX94934.1"/>
    </source>
</evidence>
<sequence>MSGVARAYKGHHPQSRDTPLCFGRTSGSTLTQSSQTFQHNNIGKMHSVLYFVLVLYVAAGMELPESFFPGAGRNPVLQNGDMLSRFQSDIEEARRNYDSGDVSRYVKDKLPISKPECHVEVQVMQRQPGRCIRLRDNTAACQTKDFIYPFNLECMMKD</sequence>
<dbReference type="Proteomes" id="UP001054837">
    <property type="component" value="Unassembled WGS sequence"/>
</dbReference>
<keyword evidence="3" id="KW-1185">Reference proteome</keyword>
<protein>
    <submittedName>
        <fullName evidence="2">Uncharacterized protein</fullName>
    </submittedName>
</protein>
<proteinExistence type="predicted"/>
<reference evidence="2 3" key="1">
    <citation type="submission" date="2021-06" db="EMBL/GenBank/DDBJ databases">
        <title>Caerostris darwini draft genome.</title>
        <authorList>
            <person name="Kono N."/>
            <person name="Arakawa K."/>
        </authorList>
    </citation>
    <scope>NUCLEOTIDE SEQUENCE [LARGE SCALE GENOMIC DNA]</scope>
</reference>
<comment type="caution">
    <text evidence="2">The sequence shown here is derived from an EMBL/GenBank/DDBJ whole genome shotgun (WGS) entry which is preliminary data.</text>
</comment>
<name>A0AAV4PG86_9ARAC</name>
<organism evidence="2 3">
    <name type="scientific">Caerostris darwini</name>
    <dbReference type="NCBI Taxonomy" id="1538125"/>
    <lineage>
        <taxon>Eukaryota</taxon>
        <taxon>Metazoa</taxon>
        <taxon>Ecdysozoa</taxon>
        <taxon>Arthropoda</taxon>
        <taxon>Chelicerata</taxon>
        <taxon>Arachnida</taxon>
        <taxon>Araneae</taxon>
        <taxon>Araneomorphae</taxon>
        <taxon>Entelegynae</taxon>
        <taxon>Araneoidea</taxon>
        <taxon>Araneidae</taxon>
        <taxon>Caerostris</taxon>
    </lineage>
</organism>
<evidence type="ECO:0000256" key="1">
    <source>
        <dbReference type="SAM" id="MobiDB-lite"/>
    </source>
</evidence>